<feature type="region of interest" description="Disordered" evidence="1">
    <location>
        <begin position="43"/>
        <end position="68"/>
    </location>
</feature>
<name>A0AAV4GQZ3_9GAST</name>
<organism evidence="2 3">
    <name type="scientific">Elysia marginata</name>
    <dbReference type="NCBI Taxonomy" id="1093978"/>
    <lineage>
        <taxon>Eukaryota</taxon>
        <taxon>Metazoa</taxon>
        <taxon>Spiralia</taxon>
        <taxon>Lophotrochozoa</taxon>
        <taxon>Mollusca</taxon>
        <taxon>Gastropoda</taxon>
        <taxon>Heterobranchia</taxon>
        <taxon>Euthyneura</taxon>
        <taxon>Panpulmonata</taxon>
        <taxon>Sacoglossa</taxon>
        <taxon>Placobranchoidea</taxon>
        <taxon>Plakobranchidae</taxon>
        <taxon>Elysia</taxon>
    </lineage>
</organism>
<sequence>MSLCLPIDEATAAAPPPCIRGRHGEFFGHGLQKYNARSDHGHMENLMKNPQIGPRTHGKSHDPRVFRGSPENKMPIIIIMIFMLEKANQAKFIY</sequence>
<dbReference type="EMBL" id="BMAT01008559">
    <property type="protein sequence ID" value="GFR88162.1"/>
    <property type="molecule type" value="Genomic_DNA"/>
</dbReference>
<protein>
    <submittedName>
        <fullName evidence="2">Uncharacterized protein</fullName>
    </submittedName>
</protein>
<reference evidence="2 3" key="1">
    <citation type="journal article" date="2021" name="Elife">
        <title>Chloroplast acquisition without the gene transfer in kleptoplastic sea slugs, Plakobranchus ocellatus.</title>
        <authorList>
            <person name="Maeda T."/>
            <person name="Takahashi S."/>
            <person name="Yoshida T."/>
            <person name="Shimamura S."/>
            <person name="Takaki Y."/>
            <person name="Nagai Y."/>
            <person name="Toyoda A."/>
            <person name="Suzuki Y."/>
            <person name="Arimoto A."/>
            <person name="Ishii H."/>
            <person name="Satoh N."/>
            <person name="Nishiyama T."/>
            <person name="Hasebe M."/>
            <person name="Maruyama T."/>
            <person name="Minagawa J."/>
            <person name="Obokata J."/>
            <person name="Shigenobu S."/>
        </authorList>
    </citation>
    <scope>NUCLEOTIDE SEQUENCE [LARGE SCALE GENOMIC DNA]</scope>
</reference>
<comment type="caution">
    <text evidence="2">The sequence shown here is derived from an EMBL/GenBank/DDBJ whole genome shotgun (WGS) entry which is preliminary data.</text>
</comment>
<gene>
    <name evidence="2" type="ORF">ElyMa_004244400</name>
</gene>
<evidence type="ECO:0000313" key="3">
    <source>
        <dbReference type="Proteomes" id="UP000762676"/>
    </source>
</evidence>
<evidence type="ECO:0000256" key="1">
    <source>
        <dbReference type="SAM" id="MobiDB-lite"/>
    </source>
</evidence>
<evidence type="ECO:0000313" key="2">
    <source>
        <dbReference type="EMBL" id="GFR88162.1"/>
    </source>
</evidence>
<dbReference type="Proteomes" id="UP000762676">
    <property type="component" value="Unassembled WGS sequence"/>
</dbReference>
<accession>A0AAV4GQZ3</accession>
<proteinExistence type="predicted"/>
<keyword evidence="3" id="KW-1185">Reference proteome</keyword>
<dbReference type="AlphaFoldDB" id="A0AAV4GQZ3"/>